<dbReference type="Proteomes" id="UP001195965">
    <property type="component" value="Chromosome"/>
</dbReference>
<dbReference type="EMBL" id="CP127526">
    <property type="protein sequence ID" value="XRI72754.1"/>
    <property type="molecule type" value="Genomic_DNA"/>
</dbReference>
<reference evidence="1 2" key="1">
    <citation type="journal article" date="2021" name="ISME J.">
        <title>Genomic evolution of the class Acidithiobacillia: deep-branching Proteobacteria living in extreme acidic conditions.</title>
        <authorList>
            <person name="Moya-Beltran A."/>
            <person name="Beard S."/>
            <person name="Rojas-Villalobos C."/>
            <person name="Issotta F."/>
            <person name="Gallardo Y."/>
            <person name="Ulloa R."/>
            <person name="Giaveno A."/>
            <person name="Degli Esposti M."/>
            <person name="Johnson D.B."/>
            <person name="Quatrini R."/>
        </authorList>
    </citation>
    <scope>NUCLEOTIDE SEQUENCE [LARGE SCALE GENOMIC DNA]</scope>
    <source>
        <strain evidence="1 2">GG1-14</strain>
    </source>
</reference>
<evidence type="ECO:0000313" key="2">
    <source>
        <dbReference type="Proteomes" id="UP001195965"/>
    </source>
</evidence>
<evidence type="ECO:0000313" key="1">
    <source>
        <dbReference type="EMBL" id="XRI72754.1"/>
    </source>
</evidence>
<sequence>MVKFSPAFIDALLERSDLVRLVEGRVPLKKKGKDFWACCPFHQEKSPSFSVSPEKQIYYCFGCHAHGNAIGFLMAHDRISFPEAVTLLAEDAGMALPTELAGQTPQEDFRPFRQILEKAVKLYRGALSENSVAQQYWQSRGLHPDTIDRFELGYAPPAASFLSQQLGRDDNTRKALIGAGLVSSREDHSVYDRFRERVIFPIRDGRGQLVGLGGRSLDGREPKYLNSPEGPLYHKGQVLYGLHQAREGLRRAGRALLVEGYLDVITLHQAGLDYAVAVSGTALGESQLQMLFRAAPEVLLCFDGDGAGRKAAWRAVQIAPELLREGRLLRVLFLPDGQDPDSLVRGQGGAALEALLPTARPAIDYYLDELQRRYNIAAEDEKAQFLREARAFLQRVNDTTLREVYLHKLQDLCGMAHAIPVKRRGRESALAPARGVRARGKEGPSLFKNALRLLLNHPEDPAWQELEKTLLPFAADPMAKNLDATLDILANMTHLGSHELLARLAGSDLAEICYALVMDADADAESQEGTLMRNEISGCVQRVNQRLIKARIDYMASTADRSGLGALTEQERAEMVQLTRRGRHKPSES</sequence>
<accession>A0ACD5HCZ1</accession>
<protein>
    <submittedName>
        <fullName evidence="1">DNA primase</fullName>
    </submittedName>
</protein>
<organism evidence="1 2">
    <name type="scientific">Acidithiobacillus montserratensis</name>
    <dbReference type="NCBI Taxonomy" id="2729135"/>
    <lineage>
        <taxon>Bacteria</taxon>
        <taxon>Pseudomonadati</taxon>
        <taxon>Pseudomonadota</taxon>
        <taxon>Acidithiobacillia</taxon>
        <taxon>Acidithiobacillales</taxon>
        <taxon>Acidithiobacillaceae</taxon>
        <taxon>Acidithiobacillus</taxon>
    </lineage>
</organism>
<name>A0ACD5HCZ1_9PROT</name>
<proteinExistence type="predicted"/>
<gene>
    <name evidence="1" type="primary">dnaG</name>
    <name evidence="1" type="ORF">HHS34_009895</name>
</gene>
<keyword evidence="2" id="KW-1185">Reference proteome</keyword>